<dbReference type="Gene3D" id="1.10.357.10">
    <property type="entry name" value="Tetracycline Repressor, domain 2"/>
    <property type="match status" value="1"/>
</dbReference>
<dbReference type="PROSITE" id="PS50977">
    <property type="entry name" value="HTH_TETR_2"/>
    <property type="match status" value="1"/>
</dbReference>
<accession>A0A1H1PNF5</accession>
<keyword evidence="5" id="KW-1185">Reference proteome</keyword>
<evidence type="ECO:0000256" key="1">
    <source>
        <dbReference type="ARBA" id="ARBA00023125"/>
    </source>
</evidence>
<evidence type="ECO:0000313" key="4">
    <source>
        <dbReference type="EMBL" id="SDS12811.1"/>
    </source>
</evidence>
<dbReference type="InterPro" id="IPR001647">
    <property type="entry name" value="HTH_TetR"/>
</dbReference>
<dbReference type="EMBL" id="LT629772">
    <property type="protein sequence ID" value="SDS12811.1"/>
    <property type="molecule type" value="Genomic_DNA"/>
</dbReference>
<gene>
    <name evidence="4" type="ORF">SAMN04489812_0967</name>
</gene>
<evidence type="ECO:0000256" key="2">
    <source>
        <dbReference type="PROSITE-ProRule" id="PRU00335"/>
    </source>
</evidence>
<protein>
    <submittedName>
        <fullName evidence="4">DNA-binding transcriptional regulator, AcrR family</fullName>
    </submittedName>
</protein>
<feature type="domain" description="HTH tetR-type" evidence="3">
    <location>
        <begin position="5"/>
        <end position="65"/>
    </location>
</feature>
<dbReference type="Proteomes" id="UP000199103">
    <property type="component" value="Chromosome I"/>
</dbReference>
<dbReference type="SUPFAM" id="SSF46689">
    <property type="entry name" value="Homeodomain-like"/>
    <property type="match status" value="1"/>
</dbReference>
<reference evidence="4 5" key="1">
    <citation type="submission" date="2016-10" db="EMBL/GenBank/DDBJ databases">
        <authorList>
            <person name="de Groot N.N."/>
        </authorList>
    </citation>
    <scope>NUCLEOTIDE SEQUENCE [LARGE SCALE GENOMIC DNA]</scope>
    <source>
        <strain evidence="4 5">DSM 21800</strain>
    </source>
</reference>
<keyword evidence="1 2" id="KW-0238">DNA-binding</keyword>
<evidence type="ECO:0000313" key="5">
    <source>
        <dbReference type="Proteomes" id="UP000199103"/>
    </source>
</evidence>
<evidence type="ECO:0000259" key="3">
    <source>
        <dbReference type="PROSITE" id="PS50977"/>
    </source>
</evidence>
<organism evidence="4 5">
    <name type="scientific">Microlunatus soli</name>
    <dbReference type="NCBI Taxonomy" id="630515"/>
    <lineage>
        <taxon>Bacteria</taxon>
        <taxon>Bacillati</taxon>
        <taxon>Actinomycetota</taxon>
        <taxon>Actinomycetes</taxon>
        <taxon>Propionibacteriales</taxon>
        <taxon>Propionibacteriaceae</taxon>
        <taxon>Microlunatus</taxon>
    </lineage>
</organism>
<dbReference type="Pfam" id="PF00440">
    <property type="entry name" value="TetR_N"/>
    <property type="match status" value="1"/>
</dbReference>
<dbReference type="STRING" id="630515.SAMN04489812_0967"/>
<dbReference type="AlphaFoldDB" id="A0A1H1PNF5"/>
<feature type="DNA-binding region" description="H-T-H motif" evidence="2">
    <location>
        <begin position="28"/>
        <end position="47"/>
    </location>
</feature>
<name>A0A1H1PNF5_9ACTN</name>
<dbReference type="GO" id="GO:0003677">
    <property type="term" value="F:DNA binding"/>
    <property type="evidence" value="ECO:0007669"/>
    <property type="project" value="UniProtKB-UniRule"/>
</dbReference>
<sequence>MAVARTPRQKWVDEGLRVLAVGGPDAVRVEVLAKALGVTKGGFYGYFADRSALLEAMLDTWERESVDDVLTQVENEDGAPVEVAQRARRLTFSEDRLLPIDLAIRDWARRDEAVATRLARVDNRRIALLRTVIGSFCDDPVEVEARSMLAFCAAIGSQFIHVDHGELAVQEVFARAAELLLTPPAH</sequence>
<dbReference type="RefSeq" id="WP_172836078.1">
    <property type="nucleotide sequence ID" value="NZ_LT629772.1"/>
</dbReference>
<proteinExistence type="predicted"/>
<dbReference type="InterPro" id="IPR009057">
    <property type="entry name" value="Homeodomain-like_sf"/>
</dbReference>